<proteinExistence type="predicted"/>
<dbReference type="AlphaFoldDB" id="A0A9D4GZB0"/>
<gene>
    <name evidence="2" type="ORF">DPMN_126032</name>
</gene>
<evidence type="ECO:0000313" key="3">
    <source>
        <dbReference type="Proteomes" id="UP000828390"/>
    </source>
</evidence>
<comment type="caution">
    <text evidence="2">The sequence shown here is derived from an EMBL/GenBank/DDBJ whole genome shotgun (WGS) entry which is preliminary data.</text>
</comment>
<reference evidence="2" key="1">
    <citation type="journal article" date="2019" name="bioRxiv">
        <title>The Genome of the Zebra Mussel, Dreissena polymorpha: A Resource for Invasive Species Research.</title>
        <authorList>
            <person name="McCartney M.A."/>
            <person name="Auch B."/>
            <person name="Kono T."/>
            <person name="Mallez S."/>
            <person name="Zhang Y."/>
            <person name="Obille A."/>
            <person name="Becker A."/>
            <person name="Abrahante J.E."/>
            <person name="Garbe J."/>
            <person name="Badalamenti J.P."/>
            <person name="Herman A."/>
            <person name="Mangelson H."/>
            <person name="Liachko I."/>
            <person name="Sullivan S."/>
            <person name="Sone E.D."/>
            <person name="Koren S."/>
            <person name="Silverstein K.A.T."/>
            <person name="Beckman K.B."/>
            <person name="Gohl D.M."/>
        </authorList>
    </citation>
    <scope>NUCLEOTIDE SEQUENCE</scope>
    <source>
        <strain evidence="2">Duluth1</strain>
        <tissue evidence="2">Whole animal</tissue>
    </source>
</reference>
<protein>
    <submittedName>
        <fullName evidence="2">Uncharacterized protein</fullName>
    </submittedName>
</protein>
<keyword evidence="3" id="KW-1185">Reference proteome</keyword>
<organism evidence="2 3">
    <name type="scientific">Dreissena polymorpha</name>
    <name type="common">Zebra mussel</name>
    <name type="synonym">Mytilus polymorpha</name>
    <dbReference type="NCBI Taxonomy" id="45954"/>
    <lineage>
        <taxon>Eukaryota</taxon>
        <taxon>Metazoa</taxon>
        <taxon>Spiralia</taxon>
        <taxon>Lophotrochozoa</taxon>
        <taxon>Mollusca</taxon>
        <taxon>Bivalvia</taxon>
        <taxon>Autobranchia</taxon>
        <taxon>Heteroconchia</taxon>
        <taxon>Euheterodonta</taxon>
        <taxon>Imparidentia</taxon>
        <taxon>Neoheterodontei</taxon>
        <taxon>Myida</taxon>
        <taxon>Dreissenoidea</taxon>
        <taxon>Dreissenidae</taxon>
        <taxon>Dreissena</taxon>
    </lineage>
</organism>
<accession>A0A9D4GZB0</accession>
<feature type="non-terminal residue" evidence="2">
    <location>
        <position position="1"/>
    </location>
</feature>
<evidence type="ECO:0000256" key="1">
    <source>
        <dbReference type="SAM" id="MobiDB-lite"/>
    </source>
</evidence>
<reference evidence="2" key="2">
    <citation type="submission" date="2020-11" db="EMBL/GenBank/DDBJ databases">
        <authorList>
            <person name="McCartney M.A."/>
            <person name="Auch B."/>
            <person name="Kono T."/>
            <person name="Mallez S."/>
            <person name="Becker A."/>
            <person name="Gohl D.M."/>
            <person name="Silverstein K.A.T."/>
            <person name="Koren S."/>
            <person name="Bechman K.B."/>
            <person name="Herman A."/>
            <person name="Abrahante J.E."/>
            <person name="Garbe J."/>
        </authorList>
    </citation>
    <scope>NUCLEOTIDE SEQUENCE</scope>
    <source>
        <strain evidence="2">Duluth1</strain>
        <tissue evidence="2">Whole animal</tissue>
    </source>
</reference>
<evidence type="ECO:0000313" key="2">
    <source>
        <dbReference type="EMBL" id="KAH3824201.1"/>
    </source>
</evidence>
<name>A0A9D4GZB0_DREPO</name>
<dbReference type="EMBL" id="JAIWYP010000005">
    <property type="protein sequence ID" value="KAH3824201.1"/>
    <property type="molecule type" value="Genomic_DNA"/>
</dbReference>
<feature type="compositionally biased region" description="Low complexity" evidence="1">
    <location>
        <begin position="75"/>
        <end position="86"/>
    </location>
</feature>
<dbReference type="Proteomes" id="UP000828390">
    <property type="component" value="Unassembled WGS sequence"/>
</dbReference>
<feature type="region of interest" description="Disordered" evidence="1">
    <location>
        <begin position="75"/>
        <end position="100"/>
    </location>
</feature>
<sequence>MSNTDYSQSQSYGVDGTYTTQGGTAYDAAAAYNYSGYDYNQMQNYSSYEGYQSYGYGQTGYDYYNYYSQPGAATTTGAVTPAAQTQSEQSTASGGQTGMA</sequence>